<evidence type="ECO:0000313" key="1">
    <source>
        <dbReference type="EMBL" id="AFC26898.1"/>
    </source>
</evidence>
<dbReference type="Proteomes" id="UP000007519">
    <property type="component" value="Chromosome"/>
</dbReference>
<sequence length="57" mass="6436">MLRRSQVCSALRFFRCAQKTGSGLRPRLRSAGPHNFYVFSGLFASALKRPFQLAAFN</sequence>
<evidence type="ECO:0000313" key="2">
    <source>
        <dbReference type="Proteomes" id="UP000007519"/>
    </source>
</evidence>
<keyword evidence="2" id="KW-1185">Reference proteome</keyword>
<gene>
    <name evidence="1" type="ordered locus">SGRA_4183</name>
</gene>
<protein>
    <submittedName>
        <fullName evidence="1">Uncharacterized protein</fullName>
    </submittedName>
</protein>
<dbReference type="AlphaFoldDB" id="H6L8U2"/>
<proteinExistence type="predicted"/>
<organism evidence="1 2">
    <name type="scientific">Saprospira grandis (strain Lewin)</name>
    <dbReference type="NCBI Taxonomy" id="984262"/>
    <lineage>
        <taxon>Bacteria</taxon>
        <taxon>Pseudomonadati</taxon>
        <taxon>Bacteroidota</taxon>
        <taxon>Saprospiria</taxon>
        <taxon>Saprospirales</taxon>
        <taxon>Saprospiraceae</taxon>
        <taxon>Saprospira</taxon>
    </lineage>
</organism>
<dbReference type="HOGENOM" id="CLU_2994141_0_0_10"/>
<dbReference type="EMBL" id="CP002831">
    <property type="protein sequence ID" value="AFC26898.1"/>
    <property type="molecule type" value="Genomic_DNA"/>
</dbReference>
<dbReference type="KEGG" id="sgn:SGRA_4183"/>
<accession>H6L8U2</accession>
<reference evidence="1 2" key="1">
    <citation type="journal article" date="2012" name="Stand. Genomic Sci.">
        <title>Complete genome sequencing and analysis of Saprospira grandis str. Lewin, a predatory marine bacterium.</title>
        <authorList>
            <person name="Saw J.H."/>
            <person name="Yuryev A."/>
            <person name="Kanbe M."/>
            <person name="Hou S."/>
            <person name="Young A.G."/>
            <person name="Aizawa S."/>
            <person name="Alam M."/>
        </authorList>
    </citation>
    <scope>NUCLEOTIDE SEQUENCE [LARGE SCALE GENOMIC DNA]</scope>
    <source>
        <strain evidence="1 2">Lewin</strain>
    </source>
</reference>
<name>H6L8U2_SAPGL</name>